<dbReference type="STRING" id="1903952.BIT28_24905"/>
<evidence type="ECO:0000256" key="7">
    <source>
        <dbReference type="ARBA" id="ARBA00022505"/>
    </source>
</evidence>
<feature type="region of interest" description="Disordered" evidence="22">
    <location>
        <begin position="637"/>
        <end position="656"/>
    </location>
</feature>
<dbReference type="SUPFAM" id="SSF54862">
    <property type="entry name" value="4Fe-4S ferredoxins"/>
    <property type="match status" value="1"/>
</dbReference>
<keyword evidence="14" id="KW-0411">Iron-sulfur</keyword>
<dbReference type="InterPro" id="IPR019574">
    <property type="entry name" value="NADH_UbQ_OxRdtase_Gsu_4Fe4S-bd"/>
</dbReference>
<keyword evidence="6" id="KW-0004">4Fe-4S</keyword>
<dbReference type="Pfam" id="PF13510">
    <property type="entry name" value="Fer2_4"/>
    <property type="match status" value="1"/>
</dbReference>
<keyword evidence="10" id="KW-0479">Metal-binding</keyword>
<dbReference type="InterPro" id="IPR001041">
    <property type="entry name" value="2Fe-2S_ferredoxin-type"/>
</dbReference>
<dbReference type="SUPFAM" id="SSF50692">
    <property type="entry name" value="ADC-like"/>
    <property type="match status" value="1"/>
</dbReference>
<evidence type="ECO:0000256" key="17">
    <source>
        <dbReference type="ARBA" id="ARBA00023136"/>
    </source>
</evidence>
<keyword evidence="17" id="KW-0472">Membrane</keyword>
<dbReference type="Gene3D" id="2.20.25.90">
    <property type="entry name" value="ADC-like domains"/>
    <property type="match status" value="1"/>
</dbReference>
<dbReference type="InterPro" id="IPR000283">
    <property type="entry name" value="NADH_UbQ_OxRdtase_75kDa_su_CS"/>
</dbReference>
<dbReference type="PROSITE" id="PS51839">
    <property type="entry name" value="4FE4S_HC3"/>
    <property type="match status" value="1"/>
</dbReference>
<dbReference type="SUPFAM" id="SSF53706">
    <property type="entry name" value="Formate dehydrogenase/DMSO reductase, domains 1-3"/>
    <property type="match status" value="1"/>
</dbReference>
<accession>A0A1Q9GCZ2</accession>
<dbReference type="InterPro" id="IPR036010">
    <property type="entry name" value="2Fe-2S_ferredoxin-like_sf"/>
</dbReference>
<dbReference type="InterPro" id="IPR009010">
    <property type="entry name" value="Asp_de-COase-like_dom_sf"/>
</dbReference>
<dbReference type="GO" id="GO:0042773">
    <property type="term" value="P:ATP synthesis coupled electron transport"/>
    <property type="evidence" value="ECO:0007669"/>
    <property type="project" value="InterPro"/>
</dbReference>
<dbReference type="Gene3D" id="3.30.70.20">
    <property type="match status" value="1"/>
</dbReference>
<dbReference type="Pfam" id="PF00384">
    <property type="entry name" value="Molybdopterin"/>
    <property type="match status" value="1"/>
</dbReference>
<evidence type="ECO:0000256" key="18">
    <source>
        <dbReference type="ARBA" id="ARBA00026021"/>
    </source>
</evidence>
<evidence type="ECO:0000256" key="15">
    <source>
        <dbReference type="ARBA" id="ARBA00023027"/>
    </source>
</evidence>
<dbReference type="EMBL" id="MJIL01000092">
    <property type="protein sequence ID" value="OLQ72258.1"/>
    <property type="molecule type" value="Genomic_DNA"/>
</dbReference>
<evidence type="ECO:0000256" key="16">
    <source>
        <dbReference type="ARBA" id="ARBA00023075"/>
    </source>
</evidence>
<dbReference type="PROSITE" id="PS00551">
    <property type="entry name" value="MOLYBDOPTERIN_PROK_1"/>
    <property type="match status" value="1"/>
</dbReference>
<evidence type="ECO:0000256" key="5">
    <source>
        <dbReference type="ARBA" id="ARBA00019902"/>
    </source>
</evidence>
<feature type="region of interest" description="Disordered" evidence="22">
    <location>
        <begin position="451"/>
        <end position="476"/>
    </location>
</feature>
<comment type="subunit">
    <text evidence="18">Composed of 13 different subunits. Subunits NuoCD, E, F, and G constitute the peripheral sector of the complex.</text>
</comment>
<comment type="cofactor">
    <cofactor evidence="1">
        <name>Mo-bis(molybdopterin guanine dinucleotide)</name>
        <dbReference type="ChEBI" id="CHEBI:60539"/>
    </cofactor>
</comment>
<evidence type="ECO:0000256" key="14">
    <source>
        <dbReference type="ARBA" id="ARBA00023014"/>
    </source>
</evidence>
<keyword evidence="12" id="KW-1278">Translocase</keyword>
<keyword evidence="7" id="KW-0500">Molybdenum</keyword>
<evidence type="ECO:0000256" key="11">
    <source>
        <dbReference type="ARBA" id="ARBA00022737"/>
    </source>
</evidence>
<sequence>MIKVTINGVCHEFTPDITILEATRQLGLNLPTFCNHQLLKPVASCRVCLVEIEGIPRLQPSCATLITDGMVVNTDGDRATQARQSTIKLLLTNHPLDCPICDKGGECELQDTVLDHGPRVSYFEENKRVFTDKDPILNKVIVANSNRCIQCQRCVRVCDEVVGASAIGVIGRGADCLETGFDNNLNSCDHCGNCIEVCPVGALMRVEYRYKARPWDLITTETICPHCGTGCQISAETRNNQLVRVKAKPTSAVNKELLCTKGRFGIDFVDKAPRITQPMVRKDNELQAVSWDEALDALKENLQPLIQQGASATGVISARMTNEVLFRFHQFISKVFASEQIYCGNDIYQHDFQPGYQHALNSLLGQAYTNKPISELFNSDCVFVLGCNIGEQNPVSEYLLRSVFTRQPFTLLLASTRQSRLDLLAKAYIRYPPGHELALLQQLLSQLKNDQLAEKDQSTENRSTKTQGSDELQSVPPELKDISDRLASAKSISLLIGSDLLTGANTKATANTLVQLQEILQQISSNVQFQFLFQHSNGLGALDIASNWQGPSQALVTSSTPPEILYVVDQELPFITDPDGTSNNTSSRIPRPQLMIYQGAFVNSTMEVADIVLPGFSFAETDGTFTNNEGRVQRVRPFYSATKSSTNKNGDRNSSNSAKYDAEIFSLVTQCLEKQGELGSLEPLHIFDEICHQLPAYQGLDWSQLDSNLAFRSSVPAHPIKHQVSHQFSHQGGEAFVQPSPLIEIEHELVPDTTPVPEAQTDNSQPFLLLTASSLYHSKDPIAASSQLNDIEKEAWIEIHEHDANRLRVNQNEPLLVRYNNRSFDTPNDSDQNQLGKSLILPVHITRRTTQSTLVISGDLTKLPNDLAMSPSPTPCLASVYRE</sequence>
<evidence type="ECO:0000256" key="21">
    <source>
        <dbReference type="ARBA" id="ARBA00034078"/>
    </source>
</evidence>
<evidence type="ECO:0000256" key="1">
    <source>
        <dbReference type="ARBA" id="ARBA00001942"/>
    </source>
</evidence>
<keyword evidence="8" id="KW-0001">2Fe-2S</keyword>
<keyword evidence="9" id="KW-0874">Quinone</keyword>
<dbReference type="InterPro" id="IPR006656">
    <property type="entry name" value="Mopterin_OxRdtase"/>
</dbReference>
<keyword evidence="11" id="KW-0677">Repeat</keyword>
<dbReference type="Pfam" id="PF10588">
    <property type="entry name" value="NADH-G_4Fe-4S_3"/>
    <property type="match status" value="1"/>
</dbReference>
<dbReference type="FunFam" id="3.30.70.20:FF:000035">
    <property type="entry name" value="Iron hydrogenase 1"/>
    <property type="match status" value="1"/>
</dbReference>
<comment type="subcellular location">
    <subcellularLocation>
        <location evidence="3">Membrane</location>
    </subcellularLocation>
</comment>
<dbReference type="PROSITE" id="PS51669">
    <property type="entry name" value="4FE4S_MOW_BIS_MGD"/>
    <property type="match status" value="1"/>
</dbReference>
<organism evidence="27 28">
    <name type="scientific">Photobacterium proteolyticum</name>
    <dbReference type="NCBI Taxonomy" id="1903952"/>
    <lineage>
        <taxon>Bacteria</taxon>
        <taxon>Pseudomonadati</taxon>
        <taxon>Pseudomonadota</taxon>
        <taxon>Gammaproteobacteria</taxon>
        <taxon>Vibrionales</taxon>
        <taxon>Vibrionaceae</taxon>
        <taxon>Photobacterium</taxon>
    </lineage>
</organism>
<comment type="similarity">
    <text evidence="4">Belongs to the complex I 75 kDa subunit family.</text>
</comment>
<evidence type="ECO:0000259" key="23">
    <source>
        <dbReference type="PROSITE" id="PS51085"/>
    </source>
</evidence>
<dbReference type="Proteomes" id="UP000186905">
    <property type="component" value="Unassembled WGS sequence"/>
</dbReference>
<evidence type="ECO:0000259" key="25">
    <source>
        <dbReference type="PROSITE" id="PS51669"/>
    </source>
</evidence>
<dbReference type="GO" id="GO:0051537">
    <property type="term" value="F:2 iron, 2 sulfur cluster binding"/>
    <property type="evidence" value="ECO:0007669"/>
    <property type="project" value="UniProtKB-KW"/>
</dbReference>
<dbReference type="GO" id="GO:0003954">
    <property type="term" value="F:NADH dehydrogenase activity"/>
    <property type="evidence" value="ECO:0007669"/>
    <property type="project" value="TreeGrafter"/>
</dbReference>
<dbReference type="PROSITE" id="PS00198">
    <property type="entry name" value="4FE4S_FER_1"/>
    <property type="match status" value="1"/>
</dbReference>
<feature type="domain" description="4Fe-4S ferredoxin-type" evidence="24">
    <location>
        <begin position="179"/>
        <end position="208"/>
    </location>
</feature>
<evidence type="ECO:0000256" key="10">
    <source>
        <dbReference type="ARBA" id="ARBA00022723"/>
    </source>
</evidence>
<dbReference type="InterPro" id="IPR054351">
    <property type="entry name" value="NADH_UbQ_OxRdtase_ferredoxin"/>
</dbReference>
<dbReference type="Gene3D" id="3.10.20.740">
    <property type="match status" value="1"/>
</dbReference>
<dbReference type="CDD" id="cd00207">
    <property type="entry name" value="fer2"/>
    <property type="match status" value="1"/>
</dbReference>
<evidence type="ECO:0000256" key="6">
    <source>
        <dbReference type="ARBA" id="ARBA00022485"/>
    </source>
</evidence>
<evidence type="ECO:0000256" key="9">
    <source>
        <dbReference type="ARBA" id="ARBA00022719"/>
    </source>
</evidence>
<evidence type="ECO:0000256" key="4">
    <source>
        <dbReference type="ARBA" id="ARBA00005404"/>
    </source>
</evidence>
<evidence type="ECO:0000256" key="2">
    <source>
        <dbReference type="ARBA" id="ARBA00001966"/>
    </source>
</evidence>
<dbReference type="SUPFAM" id="SSF54292">
    <property type="entry name" value="2Fe-2S ferredoxin-like"/>
    <property type="match status" value="1"/>
</dbReference>
<evidence type="ECO:0000259" key="26">
    <source>
        <dbReference type="PROSITE" id="PS51839"/>
    </source>
</evidence>
<dbReference type="InterPro" id="IPR050123">
    <property type="entry name" value="Prok_molybdopt-oxidoreductase"/>
</dbReference>
<protein>
    <recommendedName>
        <fullName evidence="5">NADH-quinone oxidoreductase subunit G</fullName>
    </recommendedName>
    <alternativeName>
        <fullName evidence="19">NADH dehydrogenase I subunit G</fullName>
    </alternativeName>
    <alternativeName>
        <fullName evidence="20">NDH-1 subunit G</fullName>
    </alternativeName>
</protein>
<comment type="caution">
    <text evidence="27">The sequence shown here is derived from an EMBL/GenBank/DDBJ whole genome shotgun (WGS) entry which is preliminary data.</text>
</comment>
<evidence type="ECO:0000313" key="28">
    <source>
        <dbReference type="Proteomes" id="UP000186905"/>
    </source>
</evidence>
<keyword evidence="13" id="KW-0408">Iron</keyword>
<feature type="compositionally biased region" description="Basic and acidic residues" evidence="22">
    <location>
        <begin position="451"/>
        <end position="463"/>
    </location>
</feature>
<feature type="domain" description="4Fe-4S His(Cys)3-ligated-type" evidence="26">
    <location>
        <begin position="78"/>
        <end position="117"/>
    </location>
</feature>
<dbReference type="Pfam" id="PF04879">
    <property type="entry name" value="Molybdop_Fe4S4"/>
    <property type="match status" value="1"/>
</dbReference>
<dbReference type="AlphaFoldDB" id="A0A1Q9GCZ2"/>
<dbReference type="GO" id="GO:0008137">
    <property type="term" value="F:NADH dehydrogenase (ubiquinone) activity"/>
    <property type="evidence" value="ECO:0007669"/>
    <property type="project" value="InterPro"/>
</dbReference>
<keyword evidence="28" id="KW-1185">Reference proteome</keyword>
<proteinExistence type="inferred from homology"/>
<dbReference type="RefSeq" id="WP_075767235.1">
    <property type="nucleotide sequence ID" value="NZ_MJIL01000092.1"/>
</dbReference>
<dbReference type="GO" id="GO:0051539">
    <property type="term" value="F:4 iron, 4 sulfur cluster binding"/>
    <property type="evidence" value="ECO:0007669"/>
    <property type="project" value="UniProtKB-KW"/>
</dbReference>
<feature type="domain" description="2Fe-2S ferredoxin-type" evidence="23">
    <location>
        <begin position="1"/>
        <end position="78"/>
    </location>
</feature>
<dbReference type="PROSITE" id="PS51085">
    <property type="entry name" value="2FE2S_FER_2"/>
    <property type="match status" value="1"/>
</dbReference>
<dbReference type="GO" id="GO:0016020">
    <property type="term" value="C:membrane"/>
    <property type="evidence" value="ECO:0007669"/>
    <property type="project" value="UniProtKB-SubCell"/>
</dbReference>
<evidence type="ECO:0000313" key="27">
    <source>
        <dbReference type="EMBL" id="OLQ72258.1"/>
    </source>
</evidence>
<feature type="domain" description="4Fe-4S Mo/W bis-MGD-type" evidence="25">
    <location>
        <begin position="217"/>
        <end position="273"/>
    </location>
</feature>
<dbReference type="GO" id="GO:0046872">
    <property type="term" value="F:metal ion binding"/>
    <property type="evidence" value="ECO:0007669"/>
    <property type="project" value="UniProtKB-KW"/>
</dbReference>
<evidence type="ECO:0000256" key="20">
    <source>
        <dbReference type="ARBA" id="ARBA00032783"/>
    </source>
</evidence>
<gene>
    <name evidence="27" type="ORF">BIT28_24905</name>
</gene>
<comment type="cofactor">
    <cofactor evidence="2">
        <name>[4Fe-4S] cluster</name>
        <dbReference type="ChEBI" id="CHEBI:49883"/>
    </cofactor>
</comment>
<keyword evidence="15" id="KW-0520">NAD</keyword>
<evidence type="ECO:0000259" key="24">
    <source>
        <dbReference type="PROSITE" id="PS51379"/>
    </source>
</evidence>
<dbReference type="PANTHER" id="PTHR43105">
    <property type="entry name" value="RESPIRATORY NITRATE REDUCTASE"/>
    <property type="match status" value="1"/>
</dbReference>
<dbReference type="Gene3D" id="3.40.228.10">
    <property type="entry name" value="Dimethylsulfoxide Reductase, domain 2"/>
    <property type="match status" value="1"/>
</dbReference>
<dbReference type="InterPro" id="IPR006963">
    <property type="entry name" value="Mopterin_OxRdtase_4Fe-4S_dom"/>
</dbReference>
<dbReference type="PROSITE" id="PS00642">
    <property type="entry name" value="COMPLEX1_75K_2"/>
    <property type="match status" value="1"/>
</dbReference>
<feature type="compositionally biased region" description="Polar residues" evidence="22">
    <location>
        <begin position="641"/>
        <end position="656"/>
    </location>
</feature>
<evidence type="ECO:0000256" key="22">
    <source>
        <dbReference type="SAM" id="MobiDB-lite"/>
    </source>
</evidence>
<evidence type="ECO:0000256" key="12">
    <source>
        <dbReference type="ARBA" id="ARBA00022967"/>
    </source>
</evidence>
<dbReference type="Gene3D" id="2.40.40.20">
    <property type="match status" value="1"/>
</dbReference>
<evidence type="ECO:0000256" key="8">
    <source>
        <dbReference type="ARBA" id="ARBA00022714"/>
    </source>
</evidence>
<name>A0A1Q9GCZ2_9GAMM</name>
<dbReference type="Gene3D" id="3.40.50.740">
    <property type="match status" value="2"/>
</dbReference>
<dbReference type="InterPro" id="IPR027467">
    <property type="entry name" value="MopterinOxRdtase_cofactor_BS"/>
</dbReference>
<dbReference type="FunFam" id="3.10.20.740:FF:000004">
    <property type="entry name" value="NADH-quinone oxidoreductase"/>
    <property type="match status" value="1"/>
</dbReference>
<dbReference type="Pfam" id="PF22117">
    <property type="entry name" value="Fer4_Nqo3"/>
    <property type="match status" value="1"/>
</dbReference>
<dbReference type="GO" id="GO:0048038">
    <property type="term" value="F:quinone binding"/>
    <property type="evidence" value="ECO:0007669"/>
    <property type="project" value="UniProtKB-KW"/>
</dbReference>
<dbReference type="InterPro" id="IPR017900">
    <property type="entry name" value="4Fe4S_Fe_S_CS"/>
</dbReference>
<evidence type="ECO:0000256" key="3">
    <source>
        <dbReference type="ARBA" id="ARBA00004370"/>
    </source>
</evidence>
<evidence type="ECO:0000256" key="13">
    <source>
        <dbReference type="ARBA" id="ARBA00023004"/>
    </source>
</evidence>
<comment type="cofactor">
    <cofactor evidence="21">
        <name>[2Fe-2S] cluster</name>
        <dbReference type="ChEBI" id="CHEBI:190135"/>
    </cofactor>
</comment>
<dbReference type="PANTHER" id="PTHR43105:SF10">
    <property type="entry name" value="NADH-QUINONE OXIDOREDUCTASE SUBUNIT G"/>
    <property type="match status" value="1"/>
</dbReference>
<evidence type="ECO:0000256" key="19">
    <source>
        <dbReference type="ARBA" id="ARBA00031577"/>
    </source>
</evidence>
<reference evidence="27 28" key="1">
    <citation type="submission" date="2016-09" db="EMBL/GenBank/DDBJ databases">
        <title>Photobacterium proteolyticum sp. nov. a protease producing bacterium isolated from ocean sediments of Laizhou Bay.</title>
        <authorList>
            <person name="Li Y."/>
        </authorList>
    </citation>
    <scope>NUCLEOTIDE SEQUENCE [LARGE SCALE GENOMIC DNA]</scope>
    <source>
        <strain evidence="27 28">13-12</strain>
    </source>
</reference>
<dbReference type="PROSITE" id="PS51379">
    <property type="entry name" value="4FE4S_FER_2"/>
    <property type="match status" value="2"/>
</dbReference>
<dbReference type="SMART" id="SM00926">
    <property type="entry name" value="Molybdop_Fe4S4"/>
    <property type="match status" value="1"/>
</dbReference>
<keyword evidence="16" id="KW-0830">Ubiquinone</keyword>
<dbReference type="SMART" id="SM00929">
    <property type="entry name" value="NADH-G_4Fe-4S_3"/>
    <property type="match status" value="1"/>
</dbReference>
<dbReference type="InterPro" id="IPR017896">
    <property type="entry name" value="4Fe4S_Fe-S-bd"/>
</dbReference>
<feature type="domain" description="4Fe-4S ferredoxin-type" evidence="24">
    <location>
        <begin position="139"/>
        <end position="170"/>
    </location>
</feature>